<gene>
    <name evidence="1" type="ORF">BALFYP80_01576</name>
</gene>
<proteinExistence type="predicted"/>
<dbReference type="EMBL" id="CACRSR010000013">
    <property type="protein sequence ID" value="VYT08545.1"/>
    <property type="molecule type" value="Genomic_DNA"/>
</dbReference>
<dbReference type="RefSeq" id="WP_421727063.1">
    <property type="nucleotide sequence ID" value="NZ_CACRSR010000013.1"/>
</dbReference>
<reference evidence="1" key="1">
    <citation type="submission" date="2019-11" db="EMBL/GenBank/DDBJ databases">
        <authorList>
            <person name="Feng L."/>
        </authorList>
    </citation>
    <scope>NUCLEOTIDE SEQUENCE</scope>
    <source>
        <strain evidence="1">BAdolescentisLFYP80</strain>
    </source>
</reference>
<sequence>MLSATFEMDDNGLCIIRCDPPVNGSDSFVFQPEVIASWKALLGLASTREAIAAIMQGREDVSRYDPKTGRGVWTGAFEALESALADSATSVSMLAADGEVLDDPLTAARNKAREGMNLPVMSNETDANLIATLAADDSDEEPSSGIDVSVTKTIEGLDDFLNDESSQSNLDECEERFYQSLMPRPQNNQQ</sequence>
<name>A0A6N2TSE8_BIFAD</name>
<organism evidence="1">
    <name type="scientific">Bifidobacterium adolescentis</name>
    <dbReference type="NCBI Taxonomy" id="1680"/>
    <lineage>
        <taxon>Bacteria</taxon>
        <taxon>Bacillati</taxon>
        <taxon>Actinomycetota</taxon>
        <taxon>Actinomycetes</taxon>
        <taxon>Bifidobacteriales</taxon>
        <taxon>Bifidobacteriaceae</taxon>
        <taxon>Bifidobacterium</taxon>
    </lineage>
</organism>
<accession>A0A6N2TSE8</accession>
<evidence type="ECO:0000313" key="1">
    <source>
        <dbReference type="EMBL" id="VYT08545.1"/>
    </source>
</evidence>
<protein>
    <submittedName>
        <fullName evidence="1">Uncharacterized protein</fullName>
    </submittedName>
</protein>
<dbReference type="AlphaFoldDB" id="A0A6N2TSE8"/>